<evidence type="ECO:0000313" key="2">
    <source>
        <dbReference type="Proteomes" id="UP001314229"/>
    </source>
</evidence>
<name>A0AAV1PTT2_SCOSC</name>
<feature type="non-terminal residue" evidence="1">
    <location>
        <position position="1"/>
    </location>
</feature>
<evidence type="ECO:0000313" key="1">
    <source>
        <dbReference type="EMBL" id="CAK6974042.1"/>
    </source>
</evidence>
<reference evidence="1 2" key="1">
    <citation type="submission" date="2024-01" db="EMBL/GenBank/DDBJ databases">
        <authorList>
            <person name="Alioto T."/>
            <person name="Alioto T."/>
            <person name="Gomez Garrido J."/>
        </authorList>
    </citation>
    <scope>NUCLEOTIDE SEQUENCE [LARGE SCALE GENOMIC DNA]</scope>
</reference>
<gene>
    <name evidence="1" type="ORF">FSCOSCO3_A026840</name>
</gene>
<protein>
    <submittedName>
        <fullName evidence="1">Uncharacterized protein LOC126388653</fullName>
    </submittedName>
</protein>
<comment type="caution">
    <text evidence="1">The sequence shown here is derived from an EMBL/GenBank/DDBJ whole genome shotgun (WGS) entry which is preliminary data.</text>
</comment>
<dbReference type="Proteomes" id="UP001314229">
    <property type="component" value="Unassembled WGS sequence"/>
</dbReference>
<organism evidence="1 2">
    <name type="scientific">Scomber scombrus</name>
    <name type="common">Atlantic mackerel</name>
    <name type="synonym">Scomber vernalis</name>
    <dbReference type="NCBI Taxonomy" id="13677"/>
    <lineage>
        <taxon>Eukaryota</taxon>
        <taxon>Metazoa</taxon>
        <taxon>Chordata</taxon>
        <taxon>Craniata</taxon>
        <taxon>Vertebrata</taxon>
        <taxon>Euteleostomi</taxon>
        <taxon>Actinopterygii</taxon>
        <taxon>Neopterygii</taxon>
        <taxon>Teleostei</taxon>
        <taxon>Neoteleostei</taxon>
        <taxon>Acanthomorphata</taxon>
        <taxon>Pelagiaria</taxon>
        <taxon>Scombriformes</taxon>
        <taxon>Scombridae</taxon>
        <taxon>Scomber</taxon>
    </lineage>
</organism>
<keyword evidence="2" id="KW-1185">Reference proteome</keyword>
<proteinExistence type="predicted"/>
<dbReference type="AlphaFoldDB" id="A0AAV1PTT2"/>
<dbReference type="EMBL" id="CAWUFR010000245">
    <property type="protein sequence ID" value="CAK6974042.1"/>
    <property type="molecule type" value="Genomic_DNA"/>
</dbReference>
<sequence length="132" mass="15268">IDISLVLEQYQKLRKLYHIDEADVHGPHVLVSSLEDDSVVVVALIDASGAHGKQGLPKKVSDLTYRSDVSDQQQDQLCALLLKWEKVFSKPDENFWRMYLVQYRINTSDAVPIREWHQPLPTLMYKEMPFPC</sequence>
<accession>A0AAV1PTT2</accession>